<evidence type="ECO:0000313" key="2">
    <source>
        <dbReference type="Proteomes" id="UP000187074"/>
    </source>
</evidence>
<dbReference type="AlphaFoldDB" id="A0A1R1B405"/>
<comment type="caution">
    <text evidence="1">The sequence shown here is derived from an EMBL/GenBank/DDBJ whole genome shotgun (WGS) entry which is preliminary data.</text>
</comment>
<dbReference type="RefSeq" id="WP_076322547.1">
    <property type="nucleotide sequence ID" value="NZ_JBCMXI010000006.1"/>
</dbReference>
<organism evidence="1 2">
    <name type="scientific">Paenibacillus lautus</name>
    <name type="common">Bacillus lautus</name>
    <dbReference type="NCBI Taxonomy" id="1401"/>
    <lineage>
        <taxon>Bacteria</taxon>
        <taxon>Bacillati</taxon>
        <taxon>Bacillota</taxon>
        <taxon>Bacilli</taxon>
        <taxon>Bacillales</taxon>
        <taxon>Paenibacillaceae</taxon>
        <taxon>Paenibacillus</taxon>
    </lineage>
</organism>
<reference evidence="1 2" key="1">
    <citation type="submission" date="2016-11" db="EMBL/GenBank/DDBJ databases">
        <title>Paenibacillus species isolates.</title>
        <authorList>
            <person name="Beno S.M."/>
        </authorList>
    </citation>
    <scope>NUCLEOTIDE SEQUENCE [LARGE SCALE GENOMIC DNA]</scope>
    <source>
        <strain evidence="1 2">FSL F4-0100</strain>
    </source>
</reference>
<dbReference type="Proteomes" id="UP000187074">
    <property type="component" value="Unassembled WGS sequence"/>
</dbReference>
<dbReference type="STRING" id="1401.BK123_11585"/>
<accession>A0A1R1B405</accession>
<proteinExistence type="predicted"/>
<gene>
    <name evidence="1" type="ORF">BK123_11585</name>
</gene>
<evidence type="ECO:0000313" key="1">
    <source>
        <dbReference type="EMBL" id="OME93877.1"/>
    </source>
</evidence>
<keyword evidence="1" id="KW-0238">DNA-binding</keyword>
<protein>
    <submittedName>
        <fullName evidence="1">DNA-binding protein</fullName>
    </submittedName>
</protein>
<dbReference type="GO" id="GO:0003677">
    <property type="term" value="F:DNA binding"/>
    <property type="evidence" value="ECO:0007669"/>
    <property type="project" value="UniProtKB-KW"/>
</dbReference>
<dbReference type="EMBL" id="MRTF01000003">
    <property type="protein sequence ID" value="OME93877.1"/>
    <property type="molecule type" value="Genomic_DNA"/>
</dbReference>
<name>A0A1R1B405_PAELA</name>
<dbReference type="OrthoDB" id="2644011at2"/>
<sequence length="82" mass="9511">MQVFEDWNLKVKKTFNATSNEEVLTVSEAGQLLGLSKDQMKRYVDQNKLTKVPIMRSVHRYLLLKSEIDHIVKNGRSTHPNI</sequence>